<keyword evidence="1 3" id="KW-0378">Hydrolase</keyword>
<dbReference type="InterPro" id="IPR001466">
    <property type="entry name" value="Beta-lactam-related"/>
</dbReference>
<dbReference type="GO" id="GO:0016787">
    <property type="term" value="F:hydrolase activity"/>
    <property type="evidence" value="ECO:0007669"/>
    <property type="project" value="UniProtKB-KW"/>
</dbReference>
<dbReference type="EMBL" id="BAABHB010000003">
    <property type="protein sequence ID" value="GAA4403964.1"/>
    <property type="molecule type" value="Genomic_DNA"/>
</dbReference>
<evidence type="ECO:0000313" key="4">
    <source>
        <dbReference type="Proteomes" id="UP001500936"/>
    </source>
</evidence>
<dbReference type="Pfam" id="PF00144">
    <property type="entry name" value="Beta-lactamase"/>
    <property type="match status" value="1"/>
</dbReference>
<keyword evidence="4" id="KW-1185">Reference proteome</keyword>
<name>A0ABP8KD21_9BACT</name>
<feature type="domain" description="Beta-lactamase-related" evidence="2">
    <location>
        <begin position="139"/>
        <end position="388"/>
    </location>
</feature>
<dbReference type="PANTHER" id="PTHR43283:SF11">
    <property type="entry name" value="BETA-LACTAMASE-RELATED DOMAIN-CONTAINING PROTEIN"/>
    <property type="match status" value="1"/>
</dbReference>
<reference evidence="4" key="1">
    <citation type="journal article" date="2019" name="Int. J. Syst. Evol. Microbiol.">
        <title>The Global Catalogue of Microorganisms (GCM) 10K type strain sequencing project: providing services to taxonomists for standard genome sequencing and annotation.</title>
        <authorList>
            <consortium name="The Broad Institute Genomics Platform"/>
            <consortium name="The Broad Institute Genome Sequencing Center for Infectious Disease"/>
            <person name="Wu L."/>
            <person name="Ma J."/>
        </authorList>
    </citation>
    <scope>NUCLEOTIDE SEQUENCE [LARGE SCALE GENOMIC DNA]</scope>
    <source>
        <strain evidence="4">JCM 17925</strain>
    </source>
</reference>
<dbReference type="SUPFAM" id="SSF56601">
    <property type="entry name" value="beta-lactamase/transpeptidase-like"/>
    <property type="match status" value="1"/>
</dbReference>
<accession>A0ABP8KD21</accession>
<sequence>MLFGIVDKPFVALTATEGFFMNKRHLYAALLLFLVACHRPVRQTTESTTTQNYFPGKGDAWERRKPEQVGMDASLLEAAVAFARTAETKQMPRDFSTQEEIFGKLLGPIPNDRATTNGIVLRHGYIVAEWGDTQRADPTYSVAKSVLSTILGITIDRGMVRDIHDPVANYIRDGGYDSAHNRKITWEHHARQTSEWEGELWGKKHDFVGKEAFGRGERKPRTLQEPGTFYEYNDVRINRLALSLLRIWRKPLPQVVKAEIMDPIGASDTWQYVTYPNAVAEVDGKPMPSVSGGTRWGGGLWINARDEARFGYLYLRNGRWGNRQIVSADWVRQAVAPGPVKSDYGYLWWLNTDRKAWPSAPASSYAAIGAGSNTIWIDPEHDIVIVWRWHDGSPDELIKRVLTAVKE</sequence>
<gene>
    <name evidence="3" type="ORF">GCM10023187_20540</name>
</gene>
<comment type="caution">
    <text evidence="3">The sequence shown here is derived from an EMBL/GenBank/DDBJ whole genome shotgun (WGS) entry which is preliminary data.</text>
</comment>
<evidence type="ECO:0000313" key="3">
    <source>
        <dbReference type="EMBL" id="GAA4403964.1"/>
    </source>
</evidence>
<dbReference type="InterPro" id="IPR012338">
    <property type="entry name" value="Beta-lactam/transpept-like"/>
</dbReference>
<dbReference type="Gene3D" id="3.40.710.10">
    <property type="entry name" value="DD-peptidase/beta-lactamase superfamily"/>
    <property type="match status" value="1"/>
</dbReference>
<evidence type="ECO:0000256" key="1">
    <source>
        <dbReference type="ARBA" id="ARBA00022801"/>
    </source>
</evidence>
<protein>
    <submittedName>
        <fullName evidence="3">Serine hydrolase</fullName>
    </submittedName>
</protein>
<dbReference type="Proteomes" id="UP001500936">
    <property type="component" value="Unassembled WGS sequence"/>
</dbReference>
<dbReference type="InterPro" id="IPR050789">
    <property type="entry name" value="Diverse_Enzym_Activities"/>
</dbReference>
<proteinExistence type="predicted"/>
<dbReference type="PANTHER" id="PTHR43283">
    <property type="entry name" value="BETA-LACTAMASE-RELATED"/>
    <property type="match status" value="1"/>
</dbReference>
<organism evidence="3 4">
    <name type="scientific">Nibrella viscosa</name>
    <dbReference type="NCBI Taxonomy" id="1084524"/>
    <lineage>
        <taxon>Bacteria</taxon>
        <taxon>Pseudomonadati</taxon>
        <taxon>Bacteroidota</taxon>
        <taxon>Cytophagia</taxon>
        <taxon>Cytophagales</taxon>
        <taxon>Spirosomataceae</taxon>
        <taxon>Nibrella</taxon>
    </lineage>
</organism>
<evidence type="ECO:0000259" key="2">
    <source>
        <dbReference type="Pfam" id="PF00144"/>
    </source>
</evidence>